<reference evidence="4" key="1">
    <citation type="submission" date="2021-06" db="EMBL/GenBank/DDBJ databases">
        <authorList>
            <person name="Kallberg Y."/>
            <person name="Tangrot J."/>
            <person name="Rosling A."/>
        </authorList>
    </citation>
    <scope>NUCLEOTIDE SEQUENCE</scope>
    <source>
        <strain evidence="4">MA453B</strain>
    </source>
</reference>
<dbReference type="Gene3D" id="3.30.70.330">
    <property type="match status" value="2"/>
</dbReference>
<keyword evidence="5" id="KW-1185">Reference proteome</keyword>
<feature type="non-terminal residue" evidence="4">
    <location>
        <position position="1"/>
    </location>
</feature>
<dbReference type="InterPro" id="IPR035979">
    <property type="entry name" value="RBD_domain_sf"/>
</dbReference>
<sequence length="189" mass="22043">MLNKACLNLFDIRKMKNHVEIIEFSYTVIFTDARTIYVSELSRNITVKDLHEDFQSNGTIRQITIICKIFDDTEDRNNGYAYIEFDEESEVKRTLRLNRGVIDEHIVKVEKKWSDACTIFVGNLPDSITEDALRNHFQSYGVHPYRDIHSVTIKNGKKGKYAFMHLAGRDFVERALQANESHLDGKRIR</sequence>
<dbReference type="PANTHER" id="PTHR23236:SF12">
    <property type="entry name" value="EUKARYOTIC INITIATION FACTOR 4B-RELATED"/>
    <property type="match status" value="1"/>
</dbReference>
<dbReference type="AlphaFoldDB" id="A0A9N8Z7Q5"/>
<comment type="caution">
    <text evidence="4">The sequence shown here is derived from an EMBL/GenBank/DDBJ whole genome shotgun (WGS) entry which is preliminary data.</text>
</comment>
<dbReference type="InterPro" id="IPR000504">
    <property type="entry name" value="RRM_dom"/>
</dbReference>
<dbReference type="Pfam" id="PF00076">
    <property type="entry name" value="RRM_1"/>
    <property type="match status" value="2"/>
</dbReference>
<protein>
    <submittedName>
        <fullName evidence="4">7081_t:CDS:1</fullName>
    </submittedName>
</protein>
<dbReference type="OrthoDB" id="2432867at2759"/>
<feature type="domain" description="RRM" evidence="3">
    <location>
        <begin position="117"/>
        <end position="189"/>
    </location>
</feature>
<dbReference type="PROSITE" id="PS50102">
    <property type="entry name" value="RRM"/>
    <property type="match status" value="2"/>
</dbReference>
<evidence type="ECO:0000313" key="4">
    <source>
        <dbReference type="EMBL" id="CAG8479130.1"/>
    </source>
</evidence>
<evidence type="ECO:0000256" key="2">
    <source>
        <dbReference type="PROSITE-ProRule" id="PRU00176"/>
    </source>
</evidence>
<proteinExistence type="predicted"/>
<name>A0A9N8Z7Q5_9GLOM</name>
<gene>
    <name evidence="4" type="ORF">DERYTH_LOCUS1833</name>
</gene>
<evidence type="ECO:0000259" key="3">
    <source>
        <dbReference type="PROSITE" id="PS50102"/>
    </source>
</evidence>
<organism evidence="4 5">
    <name type="scientific">Dentiscutata erythropus</name>
    <dbReference type="NCBI Taxonomy" id="1348616"/>
    <lineage>
        <taxon>Eukaryota</taxon>
        <taxon>Fungi</taxon>
        <taxon>Fungi incertae sedis</taxon>
        <taxon>Mucoromycota</taxon>
        <taxon>Glomeromycotina</taxon>
        <taxon>Glomeromycetes</taxon>
        <taxon>Diversisporales</taxon>
        <taxon>Gigasporaceae</taxon>
        <taxon>Dentiscutata</taxon>
    </lineage>
</organism>
<dbReference type="GO" id="GO:0008143">
    <property type="term" value="F:poly(A) binding"/>
    <property type="evidence" value="ECO:0007669"/>
    <property type="project" value="TreeGrafter"/>
</dbReference>
<dbReference type="SMART" id="SM00360">
    <property type="entry name" value="RRM"/>
    <property type="match status" value="2"/>
</dbReference>
<accession>A0A9N8Z7Q5</accession>
<dbReference type="SUPFAM" id="SSF54928">
    <property type="entry name" value="RNA-binding domain, RBD"/>
    <property type="match status" value="2"/>
</dbReference>
<evidence type="ECO:0000313" key="5">
    <source>
        <dbReference type="Proteomes" id="UP000789405"/>
    </source>
</evidence>
<dbReference type="EMBL" id="CAJVPY010000544">
    <property type="protein sequence ID" value="CAG8479130.1"/>
    <property type="molecule type" value="Genomic_DNA"/>
</dbReference>
<dbReference type="Proteomes" id="UP000789405">
    <property type="component" value="Unassembled WGS sequence"/>
</dbReference>
<feature type="domain" description="RRM" evidence="3">
    <location>
        <begin position="34"/>
        <end position="114"/>
    </location>
</feature>
<dbReference type="PANTHER" id="PTHR23236">
    <property type="entry name" value="EUKARYOTIC TRANSLATION INITIATION FACTOR 4B/4H"/>
    <property type="match status" value="1"/>
</dbReference>
<keyword evidence="1 2" id="KW-0694">RNA-binding</keyword>
<evidence type="ECO:0000256" key="1">
    <source>
        <dbReference type="ARBA" id="ARBA00022884"/>
    </source>
</evidence>
<dbReference type="CDD" id="cd00590">
    <property type="entry name" value="RRM_SF"/>
    <property type="match status" value="1"/>
</dbReference>
<dbReference type="InterPro" id="IPR012677">
    <property type="entry name" value="Nucleotide-bd_a/b_plait_sf"/>
</dbReference>